<gene>
    <name evidence="3" type="ORF">GPM918_LOCUS23744</name>
    <name evidence="4" type="ORF">SRO942_LOCUS23743</name>
</gene>
<dbReference type="Gene3D" id="3.40.50.300">
    <property type="entry name" value="P-loop containing nucleotide triphosphate hydrolases"/>
    <property type="match status" value="1"/>
</dbReference>
<dbReference type="GO" id="GO:0005525">
    <property type="term" value="F:GTP binding"/>
    <property type="evidence" value="ECO:0007669"/>
    <property type="project" value="InterPro"/>
</dbReference>
<dbReference type="SUPFAM" id="SSF52540">
    <property type="entry name" value="P-loop containing nucleoside triphosphate hydrolases"/>
    <property type="match status" value="1"/>
</dbReference>
<comment type="caution">
    <text evidence="3">The sequence shown here is derived from an EMBL/GenBank/DDBJ whole genome shotgun (WGS) entry which is preliminary data.</text>
</comment>
<accession>A0A814WF05</accession>
<feature type="domain" description="G" evidence="2">
    <location>
        <begin position="46"/>
        <end position="139"/>
    </location>
</feature>
<dbReference type="CDD" id="cd00882">
    <property type="entry name" value="Ras_like_GTPase"/>
    <property type="match status" value="1"/>
</dbReference>
<evidence type="ECO:0000313" key="4">
    <source>
        <dbReference type="EMBL" id="CAF3965956.1"/>
    </source>
</evidence>
<feature type="compositionally biased region" description="Basic and acidic residues" evidence="1">
    <location>
        <begin position="539"/>
        <end position="558"/>
    </location>
</feature>
<dbReference type="Pfam" id="PF01926">
    <property type="entry name" value="MMR_HSR1"/>
    <property type="match status" value="1"/>
</dbReference>
<evidence type="ECO:0000259" key="2">
    <source>
        <dbReference type="Pfam" id="PF01926"/>
    </source>
</evidence>
<protein>
    <recommendedName>
        <fullName evidence="2">G domain-containing protein</fullName>
    </recommendedName>
</protein>
<keyword evidence="5" id="KW-1185">Reference proteome</keyword>
<dbReference type="EMBL" id="CAJNOQ010008594">
    <property type="protein sequence ID" value="CAF1201487.1"/>
    <property type="molecule type" value="Genomic_DNA"/>
</dbReference>
<sequence length="697" mass="79340">MAKEINVVIIGETGSGKSTFINYLANLFFDGSLTNLKVAIPTKYLSTNLNYLHNEDDLDDDTKSKTLDCQCYTFQIGNVNFNFIDTPGINDTGGYLQDNENVDKIFDTVQTLDYLTALVLVLNGTQARMTINIKNVLERFRDRIPDIIYNNMIVILTNCQSHTVNFNPKTIGLSSTLKCSVFYMQNSAFSSDSSQWDPMVIQILQRDWHISVQTMNDIIKKLISLTSVSTETFKTMQDDRNTIRSLLHESRLMIMEIQQLEDEIIGLEQASDIYGSNVEKYQNAVKQKGIMVNEVTVTPYHNTICLNCNQVCHERCSLTETTKVGEKVFQRCAVIGSNGKCTVCKGHCSFDNHYHDRKLITPIQRTLKAIANNIYERSLTAKADKEKVDIKCETVQETKKLIENALHEQYVKVKESCYRVKNTCKGFNVVEELYIFVSFLKIDCNSLNSQSVVRRATRFIEKLEKLCNNLQDDFTADSSSSTSPNMDKREKSRSTTKSLLDLDIPTAKSGKPSLMPSPTLTNETEKIFSSYHSLTEKSSADDVYDKNDTKRSTTDGRRQPVYPNESLLTRSTDDRVTRADPLGKCYYECSNEKLIEISRGIREQKSTDCKEIQKELSRRCGGTSVGYLSNNKLFTLCEQFSNCRNKSVEELYKLHGRLQQEIQELIDHDPYDILAVPSDKLLHLAAVNLLIQNPRRN</sequence>
<feature type="region of interest" description="Disordered" evidence="1">
    <location>
        <begin position="539"/>
        <end position="562"/>
    </location>
</feature>
<proteinExistence type="predicted"/>
<dbReference type="PANTHER" id="PTHR32046">
    <property type="entry name" value="G DOMAIN-CONTAINING PROTEIN"/>
    <property type="match status" value="1"/>
</dbReference>
<name>A0A814WF05_9BILA</name>
<dbReference type="AlphaFoldDB" id="A0A814WF05"/>
<dbReference type="InterPro" id="IPR025662">
    <property type="entry name" value="Sigma_54_int_dom_ATP-bd_1"/>
</dbReference>
<dbReference type="OrthoDB" id="2386367at2759"/>
<dbReference type="PANTHER" id="PTHR32046:SF12">
    <property type="entry name" value="AIG1-TYPE G DOMAIN-CONTAINING PROTEIN"/>
    <property type="match status" value="1"/>
</dbReference>
<dbReference type="Proteomes" id="UP000663829">
    <property type="component" value="Unassembled WGS sequence"/>
</dbReference>
<evidence type="ECO:0000313" key="5">
    <source>
        <dbReference type="Proteomes" id="UP000663829"/>
    </source>
</evidence>
<dbReference type="PROSITE" id="PS00675">
    <property type="entry name" value="SIGMA54_INTERACT_1"/>
    <property type="match status" value="1"/>
</dbReference>
<dbReference type="Proteomes" id="UP000681722">
    <property type="component" value="Unassembled WGS sequence"/>
</dbReference>
<organism evidence="3 5">
    <name type="scientific">Didymodactylos carnosus</name>
    <dbReference type="NCBI Taxonomy" id="1234261"/>
    <lineage>
        <taxon>Eukaryota</taxon>
        <taxon>Metazoa</taxon>
        <taxon>Spiralia</taxon>
        <taxon>Gnathifera</taxon>
        <taxon>Rotifera</taxon>
        <taxon>Eurotatoria</taxon>
        <taxon>Bdelloidea</taxon>
        <taxon>Philodinida</taxon>
        <taxon>Philodinidae</taxon>
        <taxon>Didymodactylos</taxon>
    </lineage>
</organism>
<reference evidence="3" key="1">
    <citation type="submission" date="2021-02" db="EMBL/GenBank/DDBJ databases">
        <authorList>
            <person name="Nowell W R."/>
        </authorList>
    </citation>
    <scope>NUCLEOTIDE SEQUENCE</scope>
</reference>
<evidence type="ECO:0000313" key="3">
    <source>
        <dbReference type="EMBL" id="CAF1201487.1"/>
    </source>
</evidence>
<evidence type="ECO:0000256" key="1">
    <source>
        <dbReference type="SAM" id="MobiDB-lite"/>
    </source>
</evidence>
<dbReference type="InterPro" id="IPR006073">
    <property type="entry name" value="GTP-bd"/>
</dbReference>
<dbReference type="EMBL" id="CAJOBC010008595">
    <property type="protein sequence ID" value="CAF3965956.1"/>
    <property type="molecule type" value="Genomic_DNA"/>
</dbReference>
<feature type="region of interest" description="Disordered" evidence="1">
    <location>
        <begin position="474"/>
        <end position="520"/>
    </location>
</feature>
<dbReference type="InterPro" id="IPR027417">
    <property type="entry name" value="P-loop_NTPase"/>
</dbReference>